<dbReference type="InterPro" id="IPR000998">
    <property type="entry name" value="MAM_dom"/>
</dbReference>
<reference evidence="1" key="1">
    <citation type="journal article" date="2012" name="Nature">
        <title>The oyster genome reveals stress adaptation and complexity of shell formation.</title>
        <authorList>
            <person name="Zhang G."/>
            <person name="Fang X."/>
            <person name="Guo X."/>
            <person name="Li L."/>
            <person name="Luo R."/>
            <person name="Xu F."/>
            <person name="Yang P."/>
            <person name="Zhang L."/>
            <person name="Wang X."/>
            <person name="Qi H."/>
            <person name="Xiong Z."/>
            <person name="Que H."/>
            <person name="Xie Y."/>
            <person name="Holland P.W."/>
            <person name="Paps J."/>
            <person name="Zhu Y."/>
            <person name="Wu F."/>
            <person name="Chen Y."/>
            <person name="Wang J."/>
            <person name="Peng C."/>
            <person name="Meng J."/>
            <person name="Yang L."/>
            <person name="Liu J."/>
            <person name="Wen B."/>
            <person name="Zhang N."/>
            <person name="Huang Z."/>
            <person name="Zhu Q."/>
            <person name="Feng Y."/>
            <person name="Mount A."/>
            <person name="Hedgecock D."/>
            <person name="Xu Z."/>
            <person name="Liu Y."/>
            <person name="Domazet-Loso T."/>
            <person name="Du Y."/>
            <person name="Sun X."/>
            <person name="Zhang S."/>
            <person name="Liu B."/>
            <person name="Cheng P."/>
            <person name="Jiang X."/>
            <person name="Li J."/>
            <person name="Fan D."/>
            <person name="Wang W."/>
            <person name="Fu W."/>
            <person name="Wang T."/>
            <person name="Wang B."/>
            <person name="Zhang J."/>
            <person name="Peng Z."/>
            <person name="Li Y."/>
            <person name="Li N."/>
            <person name="Wang J."/>
            <person name="Chen M."/>
            <person name="He Y."/>
            <person name="Tan F."/>
            <person name="Song X."/>
            <person name="Zheng Q."/>
            <person name="Huang R."/>
            <person name="Yang H."/>
            <person name="Du X."/>
            <person name="Chen L."/>
            <person name="Yang M."/>
            <person name="Gaffney P.M."/>
            <person name="Wang S."/>
            <person name="Luo L."/>
            <person name="She Z."/>
            <person name="Ming Y."/>
            <person name="Huang W."/>
            <person name="Zhang S."/>
            <person name="Huang B."/>
            <person name="Zhang Y."/>
            <person name="Qu T."/>
            <person name="Ni P."/>
            <person name="Miao G."/>
            <person name="Wang J."/>
            <person name="Wang Q."/>
            <person name="Steinberg C.E."/>
            <person name="Wang H."/>
            <person name="Li N."/>
            <person name="Qian L."/>
            <person name="Zhang G."/>
            <person name="Li Y."/>
            <person name="Yang H."/>
            <person name="Liu X."/>
            <person name="Wang J."/>
            <person name="Yin Y."/>
            <person name="Wang J."/>
        </authorList>
    </citation>
    <scope>NUCLEOTIDE SEQUENCE [LARGE SCALE GENOMIC DNA]</scope>
    <source>
        <strain evidence="1">05x7-T-G4-1.051#20</strain>
    </source>
</reference>
<accession>K1QIQ0</accession>
<dbReference type="GO" id="GO:0016020">
    <property type="term" value="C:membrane"/>
    <property type="evidence" value="ECO:0007669"/>
    <property type="project" value="InterPro"/>
</dbReference>
<dbReference type="InParanoid" id="K1QIQ0"/>
<protein>
    <submittedName>
        <fullName evidence="1">Neuropilin-1</fullName>
    </submittedName>
</protein>
<dbReference type="SUPFAM" id="SSF49899">
    <property type="entry name" value="Concanavalin A-like lectins/glucanases"/>
    <property type="match status" value="1"/>
</dbReference>
<gene>
    <name evidence="1" type="ORF">CGI_10003833</name>
</gene>
<organism evidence="1">
    <name type="scientific">Magallana gigas</name>
    <name type="common">Pacific oyster</name>
    <name type="synonym">Crassostrea gigas</name>
    <dbReference type="NCBI Taxonomy" id="29159"/>
    <lineage>
        <taxon>Eukaryota</taxon>
        <taxon>Metazoa</taxon>
        <taxon>Spiralia</taxon>
        <taxon>Lophotrochozoa</taxon>
        <taxon>Mollusca</taxon>
        <taxon>Bivalvia</taxon>
        <taxon>Autobranchia</taxon>
        <taxon>Pteriomorphia</taxon>
        <taxon>Ostreida</taxon>
        <taxon>Ostreoidea</taxon>
        <taxon>Ostreidae</taxon>
        <taxon>Magallana</taxon>
    </lineage>
</organism>
<dbReference type="Pfam" id="PF00629">
    <property type="entry name" value="MAM"/>
    <property type="match status" value="1"/>
</dbReference>
<dbReference type="PANTHER" id="PTHR23282:SF101">
    <property type="entry name" value="MAM DOMAIN-CONTAINING PROTEIN"/>
    <property type="match status" value="1"/>
</dbReference>
<sequence length="97" mass="11007">MYMPESGIFLSRSYCLTFYYHMWGSNMGDLMIFTQNGTQSAVEKWSTSGDQGDVWIEVPGIDLKLDPQTKILITARKYNGDAGDIAVDLIELWPYPC</sequence>
<dbReference type="HOGENOM" id="CLU_098682_1_1_1"/>
<dbReference type="InterPro" id="IPR051560">
    <property type="entry name" value="MAM_domain-containing"/>
</dbReference>
<evidence type="ECO:0000313" key="1">
    <source>
        <dbReference type="EMBL" id="EKC21516.1"/>
    </source>
</evidence>
<dbReference type="AlphaFoldDB" id="K1QIQ0"/>
<dbReference type="InterPro" id="IPR013320">
    <property type="entry name" value="ConA-like_dom_sf"/>
</dbReference>
<dbReference type="Gene3D" id="2.60.120.200">
    <property type="match status" value="1"/>
</dbReference>
<name>K1QIQ0_MAGGI</name>
<dbReference type="EMBL" id="JH818729">
    <property type="protein sequence ID" value="EKC21516.1"/>
    <property type="molecule type" value="Genomic_DNA"/>
</dbReference>
<dbReference type="PANTHER" id="PTHR23282">
    <property type="entry name" value="APICAL ENDOSOMAL GLYCOPROTEIN PRECURSOR"/>
    <property type="match status" value="1"/>
</dbReference>
<proteinExistence type="predicted"/>
<dbReference type="PROSITE" id="PS50060">
    <property type="entry name" value="MAM_2"/>
    <property type="match status" value="1"/>
</dbReference>